<feature type="compositionally biased region" description="Low complexity" evidence="1">
    <location>
        <begin position="19"/>
        <end position="34"/>
    </location>
</feature>
<accession>A0A8X7VPR2</accession>
<evidence type="ECO:0000313" key="2">
    <source>
        <dbReference type="EMBL" id="KAG2315154.1"/>
    </source>
</evidence>
<gene>
    <name evidence="2" type="ORF">Bca52824_018276</name>
</gene>
<comment type="caution">
    <text evidence="2">The sequence shown here is derived from an EMBL/GenBank/DDBJ whole genome shotgun (WGS) entry which is preliminary data.</text>
</comment>
<keyword evidence="3" id="KW-1185">Reference proteome</keyword>
<evidence type="ECO:0000313" key="3">
    <source>
        <dbReference type="Proteomes" id="UP000886595"/>
    </source>
</evidence>
<dbReference type="Proteomes" id="UP000886595">
    <property type="component" value="Unassembled WGS sequence"/>
</dbReference>
<proteinExistence type="predicted"/>
<evidence type="ECO:0000256" key="1">
    <source>
        <dbReference type="SAM" id="MobiDB-lite"/>
    </source>
</evidence>
<sequence>MREVSAGASIDEEIPNMYSPSGSATTGFSGGSSSVYHTREPGALLREMRQTVEPNATDSEERGNKFPKRPAKISHWKLAKLNSNEVTRVVARARARSSSSVLRLIENLHAQDDELSSSGTISVVSSVSRDANGDVLSKEMRNNEPRLPLLHEAMAVTLTPIPVVLLPQDSSSGKPPPLQKSYILVLDTAYILNLYFLLFSEEVGPLVPVAISIAAGFSGNIAAAASNSFDTARTHSERAETYYSEEMRLGWLEALLQLQLSSEAVRIIGSQVITHNL</sequence>
<protein>
    <submittedName>
        <fullName evidence="2">Uncharacterized protein</fullName>
    </submittedName>
</protein>
<dbReference type="EMBL" id="JAAMPC010000004">
    <property type="protein sequence ID" value="KAG2315154.1"/>
    <property type="molecule type" value="Genomic_DNA"/>
</dbReference>
<dbReference type="AlphaFoldDB" id="A0A8X7VPR2"/>
<feature type="region of interest" description="Disordered" evidence="1">
    <location>
        <begin position="1"/>
        <end position="48"/>
    </location>
</feature>
<organism evidence="2 3">
    <name type="scientific">Brassica carinata</name>
    <name type="common">Ethiopian mustard</name>
    <name type="synonym">Abyssinian cabbage</name>
    <dbReference type="NCBI Taxonomy" id="52824"/>
    <lineage>
        <taxon>Eukaryota</taxon>
        <taxon>Viridiplantae</taxon>
        <taxon>Streptophyta</taxon>
        <taxon>Embryophyta</taxon>
        <taxon>Tracheophyta</taxon>
        <taxon>Spermatophyta</taxon>
        <taxon>Magnoliopsida</taxon>
        <taxon>eudicotyledons</taxon>
        <taxon>Gunneridae</taxon>
        <taxon>Pentapetalae</taxon>
        <taxon>rosids</taxon>
        <taxon>malvids</taxon>
        <taxon>Brassicales</taxon>
        <taxon>Brassicaceae</taxon>
        <taxon>Brassiceae</taxon>
        <taxon>Brassica</taxon>
    </lineage>
</organism>
<reference evidence="2 3" key="1">
    <citation type="submission" date="2020-02" db="EMBL/GenBank/DDBJ databases">
        <authorList>
            <person name="Ma Q."/>
            <person name="Huang Y."/>
            <person name="Song X."/>
            <person name="Pei D."/>
        </authorList>
    </citation>
    <scope>NUCLEOTIDE SEQUENCE [LARGE SCALE GENOMIC DNA]</scope>
    <source>
        <strain evidence="2">Sxm20200214</strain>
        <tissue evidence="2">Leaf</tissue>
    </source>
</reference>
<name>A0A8X7VPR2_BRACI</name>